<feature type="region of interest" description="Disordered" evidence="1">
    <location>
        <begin position="1"/>
        <end position="67"/>
    </location>
</feature>
<gene>
    <name evidence="2" type="ORF">GIS00_11920</name>
</gene>
<keyword evidence="3" id="KW-1185">Reference proteome</keyword>
<proteinExistence type="predicted"/>
<dbReference type="RefSeq" id="WP_154768687.1">
    <property type="nucleotide sequence ID" value="NZ_WLYK01000004.1"/>
</dbReference>
<name>A0A7K1FKR9_9ACTN</name>
<comment type="caution">
    <text evidence="2">The sequence shown here is derived from an EMBL/GenBank/DDBJ whole genome shotgun (WGS) entry which is preliminary data.</text>
</comment>
<accession>A0A7K1FKR9</accession>
<sequence length="67" mass="6742">MTEDEISSRKAAAAADAGSNHGVGVNADEPSAADRRDDQAPDPVTGDTEHHAAEADAASNEATELPG</sequence>
<feature type="compositionally biased region" description="Low complexity" evidence="1">
    <location>
        <begin position="55"/>
        <end position="67"/>
    </location>
</feature>
<dbReference type="EMBL" id="WLYK01000004">
    <property type="protein sequence ID" value="MTD14650.1"/>
    <property type="molecule type" value="Genomic_DNA"/>
</dbReference>
<evidence type="ECO:0000313" key="2">
    <source>
        <dbReference type="EMBL" id="MTD14650.1"/>
    </source>
</evidence>
<dbReference type="AlphaFoldDB" id="A0A7K1FKR9"/>
<evidence type="ECO:0000313" key="3">
    <source>
        <dbReference type="Proteomes" id="UP000460221"/>
    </source>
</evidence>
<evidence type="ECO:0000256" key="1">
    <source>
        <dbReference type="SAM" id="MobiDB-lite"/>
    </source>
</evidence>
<organism evidence="2 3">
    <name type="scientific">Nakamurella alba</name>
    <dbReference type="NCBI Taxonomy" id="2665158"/>
    <lineage>
        <taxon>Bacteria</taxon>
        <taxon>Bacillati</taxon>
        <taxon>Actinomycetota</taxon>
        <taxon>Actinomycetes</taxon>
        <taxon>Nakamurellales</taxon>
        <taxon>Nakamurellaceae</taxon>
        <taxon>Nakamurella</taxon>
    </lineage>
</organism>
<dbReference type="Proteomes" id="UP000460221">
    <property type="component" value="Unassembled WGS sequence"/>
</dbReference>
<protein>
    <submittedName>
        <fullName evidence="2">Uncharacterized protein</fullName>
    </submittedName>
</protein>
<reference evidence="2 3" key="1">
    <citation type="submission" date="2019-11" db="EMBL/GenBank/DDBJ databases">
        <authorList>
            <person name="Jiang L.-Q."/>
        </authorList>
    </citation>
    <scope>NUCLEOTIDE SEQUENCE [LARGE SCALE GENOMIC DNA]</scope>
    <source>
        <strain evidence="2 3">YIM 132087</strain>
    </source>
</reference>